<dbReference type="PANTHER" id="PTHR22799">
    <property type="entry name" value="TETRANECTIN-RELATED"/>
    <property type="match status" value="1"/>
</dbReference>
<dbReference type="InterPro" id="IPR001304">
    <property type="entry name" value="C-type_lectin-like"/>
</dbReference>
<dbReference type="Pfam" id="PF00059">
    <property type="entry name" value="Lectin_C"/>
    <property type="match status" value="1"/>
</dbReference>
<dbReference type="InterPro" id="IPR016186">
    <property type="entry name" value="C-type_lectin-like/link_sf"/>
</dbReference>
<evidence type="ECO:0000313" key="4">
    <source>
        <dbReference type="EMBL" id="GFO22465.1"/>
    </source>
</evidence>
<evidence type="ECO:0000259" key="3">
    <source>
        <dbReference type="PROSITE" id="PS50041"/>
    </source>
</evidence>
<evidence type="ECO:0000256" key="2">
    <source>
        <dbReference type="SAM" id="Phobius"/>
    </source>
</evidence>
<keyword evidence="2" id="KW-0812">Transmembrane</keyword>
<keyword evidence="1" id="KW-0430">Lectin</keyword>
<keyword evidence="2" id="KW-1133">Transmembrane helix</keyword>
<dbReference type="AlphaFoldDB" id="A0AAV4BPG4"/>
<dbReference type="CDD" id="cd00037">
    <property type="entry name" value="CLECT"/>
    <property type="match status" value="1"/>
</dbReference>
<protein>
    <submittedName>
        <fullName evidence="4">C-type lectin domain family 3 member a</fullName>
    </submittedName>
</protein>
<gene>
    <name evidence="4" type="ORF">PoB_004897000</name>
</gene>
<accession>A0AAV4BPG4</accession>
<dbReference type="PROSITE" id="PS50041">
    <property type="entry name" value="C_TYPE_LECTIN_2"/>
    <property type="match status" value="1"/>
</dbReference>
<proteinExistence type="predicted"/>
<feature type="domain" description="C-type lectin" evidence="3">
    <location>
        <begin position="288"/>
        <end position="412"/>
    </location>
</feature>
<dbReference type="EMBL" id="BLXT01005393">
    <property type="protein sequence ID" value="GFO22465.1"/>
    <property type="molecule type" value="Genomic_DNA"/>
</dbReference>
<dbReference type="Proteomes" id="UP000735302">
    <property type="component" value="Unassembled WGS sequence"/>
</dbReference>
<reference evidence="4 5" key="1">
    <citation type="journal article" date="2021" name="Elife">
        <title>Chloroplast acquisition without the gene transfer in kleptoplastic sea slugs, Plakobranchus ocellatus.</title>
        <authorList>
            <person name="Maeda T."/>
            <person name="Takahashi S."/>
            <person name="Yoshida T."/>
            <person name="Shimamura S."/>
            <person name="Takaki Y."/>
            <person name="Nagai Y."/>
            <person name="Toyoda A."/>
            <person name="Suzuki Y."/>
            <person name="Arimoto A."/>
            <person name="Ishii H."/>
            <person name="Satoh N."/>
            <person name="Nishiyama T."/>
            <person name="Hasebe M."/>
            <person name="Maruyama T."/>
            <person name="Minagawa J."/>
            <person name="Obokata J."/>
            <person name="Shigenobu S."/>
        </authorList>
    </citation>
    <scope>NUCLEOTIDE SEQUENCE [LARGE SCALE GENOMIC DNA]</scope>
</reference>
<evidence type="ECO:0000256" key="1">
    <source>
        <dbReference type="ARBA" id="ARBA00022734"/>
    </source>
</evidence>
<feature type="transmembrane region" description="Helical" evidence="2">
    <location>
        <begin position="64"/>
        <end position="82"/>
    </location>
</feature>
<dbReference type="GO" id="GO:0005615">
    <property type="term" value="C:extracellular space"/>
    <property type="evidence" value="ECO:0007669"/>
    <property type="project" value="TreeGrafter"/>
</dbReference>
<keyword evidence="5" id="KW-1185">Reference proteome</keyword>
<sequence length="420" mass="48410">MTSVPRTLYQYLRYTRSSRMPLSTHWEKNATPKLLRSFNDVILKDAILVSHVSKMSESAARHRNHRVVMVMVLLIIIFTTSVKGKDPAMNLKVSRRNDPTAESGVLVVDCSVNSWLTKMSTVTSLTVLGSKPYRNQRKFDELAVVDIWSPAPKLTNYLKNEDVVIRGKTAQENFGNAYLVLSWNSQSPFYRHYRYFKCVANGLDPHKQAASISKTVNVGMFQTDCSQKMDSIDSQLREMAEALPVQVENLHSKVEALESKLETFHLIQMFHFKMRKVDTDRFDVSPILKDRFYLASKDEVAFNIEAANQECKSSGGYLVELDDLEEYRNLLWYFLERVPRADTFWTGGNDIDIEGEFIYYNSRKPVPNVDSWWMRGQPDNAGDSEDCLEIRKSYDGLINDWICGRTGKFVCEIELETRRI</sequence>
<name>A0AAV4BPG4_9GAST</name>
<evidence type="ECO:0000313" key="5">
    <source>
        <dbReference type="Proteomes" id="UP000735302"/>
    </source>
</evidence>
<dbReference type="InterPro" id="IPR016187">
    <property type="entry name" value="CTDL_fold"/>
</dbReference>
<comment type="caution">
    <text evidence="4">The sequence shown here is derived from an EMBL/GenBank/DDBJ whole genome shotgun (WGS) entry which is preliminary data.</text>
</comment>
<dbReference type="PANTHER" id="PTHR22799:SF6">
    <property type="entry name" value="C-TYPE LECTIN DOMAIN FAMILY 4 MEMBER M-LIKE"/>
    <property type="match status" value="1"/>
</dbReference>
<dbReference type="SMART" id="SM00034">
    <property type="entry name" value="CLECT"/>
    <property type="match status" value="1"/>
</dbReference>
<dbReference type="GO" id="GO:0030246">
    <property type="term" value="F:carbohydrate binding"/>
    <property type="evidence" value="ECO:0007669"/>
    <property type="project" value="UniProtKB-KW"/>
</dbReference>
<organism evidence="4 5">
    <name type="scientific">Plakobranchus ocellatus</name>
    <dbReference type="NCBI Taxonomy" id="259542"/>
    <lineage>
        <taxon>Eukaryota</taxon>
        <taxon>Metazoa</taxon>
        <taxon>Spiralia</taxon>
        <taxon>Lophotrochozoa</taxon>
        <taxon>Mollusca</taxon>
        <taxon>Gastropoda</taxon>
        <taxon>Heterobranchia</taxon>
        <taxon>Euthyneura</taxon>
        <taxon>Panpulmonata</taxon>
        <taxon>Sacoglossa</taxon>
        <taxon>Placobranchoidea</taxon>
        <taxon>Plakobranchidae</taxon>
        <taxon>Plakobranchus</taxon>
    </lineage>
</organism>
<dbReference type="Gene3D" id="3.10.100.10">
    <property type="entry name" value="Mannose-Binding Protein A, subunit A"/>
    <property type="match status" value="1"/>
</dbReference>
<dbReference type="SUPFAM" id="SSF56436">
    <property type="entry name" value="C-type lectin-like"/>
    <property type="match status" value="1"/>
</dbReference>
<dbReference type="InterPro" id="IPR051663">
    <property type="entry name" value="CLec_Tetranectin-domain"/>
</dbReference>
<keyword evidence="2" id="KW-0472">Membrane</keyword>